<evidence type="ECO:0000259" key="4">
    <source>
        <dbReference type="Pfam" id="PF13458"/>
    </source>
</evidence>
<evidence type="ECO:0000313" key="6">
    <source>
        <dbReference type="Proteomes" id="UP000198802"/>
    </source>
</evidence>
<dbReference type="PANTHER" id="PTHR47235">
    <property type="entry name" value="BLR6548 PROTEIN"/>
    <property type="match status" value="1"/>
</dbReference>
<dbReference type="InterPro" id="IPR028082">
    <property type="entry name" value="Peripla_BP_I"/>
</dbReference>
<dbReference type="Pfam" id="PF13458">
    <property type="entry name" value="Peripla_BP_6"/>
    <property type="match status" value="1"/>
</dbReference>
<proteinExistence type="inferred from homology"/>
<name>A0A0S4QX97_9ACTN</name>
<keyword evidence="2 3" id="KW-0732">Signal</keyword>
<dbReference type="PANTHER" id="PTHR47235:SF1">
    <property type="entry name" value="BLR6548 PROTEIN"/>
    <property type="match status" value="1"/>
</dbReference>
<feature type="domain" description="Leucine-binding protein" evidence="4">
    <location>
        <begin position="46"/>
        <end position="385"/>
    </location>
</feature>
<dbReference type="InterPro" id="IPR028081">
    <property type="entry name" value="Leu-bd"/>
</dbReference>
<protein>
    <submittedName>
        <fullName evidence="5">ABC-type branched-chain amino acid transport system, substrate-binding protein</fullName>
    </submittedName>
</protein>
<dbReference type="AlphaFoldDB" id="A0A0S4QX97"/>
<feature type="signal peptide" evidence="3">
    <location>
        <begin position="1"/>
        <end position="21"/>
    </location>
</feature>
<feature type="chain" id="PRO_5006626546" evidence="3">
    <location>
        <begin position="22"/>
        <end position="405"/>
    </location>
</feature>
<dbReference type="PROSITE" id="PS51257">
    <property type="entry name" value="PROKAR_LIPOPROTEIN"/>
    <property type="match status" value="1"/>
</dbReference>
<dbReference type="EMBL" id="FAOZ01000031">
    <property type="protein sequence ID" value="CUU59759.1"/>
    <property type="molecule type" value="Genomic_DNA"/>
</dbReference>
<dbReference type="Gene3D" id="3.40.50.2300">
    <property type="match status" value="2"/>
</dbReference>
<evidence type="ECO:0000256" key="3">
    <source>
        <dbReference type="SAM" id="SignalP"/>
    </source>
</evidence>
<dbReference type="RefSeq" id="WP_091284057.1">
    <property type="nucleotide sequence ID" value="NZ_FAOZ01000031.1"/>
</dbReference>
<evidence type="ECO:0000256" key="1">
    <source>
        <dbReference type="ARBA" id="ARBA00010062"/>
    </source>
</evidence>
<dbReference type="Proteomes" id="UP000198802">
    <property type="component" value="Unassembled WGS sequence"/>
</dbReference>
<organism evidence="5 6">
    <name type="scientific">Parafrankia irregularis</name>
    <dbReference type="NCBI Taxonomy" id="795642"/>
    <lineage>
        <taxon>Bacteria</taxon>
        <taxon>Bacillati</taxon>
        <taxon>Actinomycetota</taxon>
        <taxon>Actinomycetes</taxon>
        <taxon>Frankiales</taxon>
        <taxon>Frankiaceae</taxon>
        <taxon>Parafrankia</taxon>
    </lineage>
</organism>
<accession>A0A0S4QX97</accession>
<gene>
    <name evidence="5" type="ORF">Ga0074812_13157</name>
</gene>
<dbReference type="SUPFAM" id="SSF53822">
    <property type="entry name" value="Periplasmic binding protein-like I"/>
    <property type="match status" value="1"/>
</dbReference>
<comment type="similarity">
    <text evidence="1">Belongs to the leucine-binding protein family.</text>
</comment>
<keyword evidence="6" id="KW-1185">Reference proteome</keyword>
<sequence>MRTNFVMTILCSAAMIGLVGATSCSDRREAQQPAAGCDSPGVTADEITIGLVTADTGAGSGALASARSGVDARLGLANDGGGVHGRKIVYRWRDDASSPNQNAQVVGDLLRSGSVFGLLSITTALSGSLDTTSAQGVPVVGLAVADWARYPNLFAYAYNTSPQTLGRYIQRGGGTKVGILTTGSAVSVLQSADRFRTAFEEIGLSTIDSIAFSSGADSPLHVARRLAEAGADTLVGLTSPDDFAAVIAAARETNLNLAVSISLSGYSRDMLPRLGRALAGVTIPVYFRPFEAGGTAIDRYREAMIKYAPETQPEQEFAMYGYIFADLLLRGLEGAGECPARETFMTSLRKVRSFDAGGLVTPVDLTTNALIPLDCYAFVRVNRTGTAFQVARERLCADDTTGSTG</sequence>
<evidence type="ECO:0000313" key="5">
    <source>
        <dbReference type="EMBL" id="CUU59759.1"/>
    </source>
</evidence>
<reference evidence="6" key="1">
    <citation type="submission" date="2015-11" db="EMBL/GenBank/DDBJ databases">
        <authorList>
            <person name="Varghese N."/>
        </authorList>
    </citation>
    <scope>NUCLEOTIDE SEQUENCE [LARGE SCALE GENOMIC DNA]</scope>
    <source>
        <strain evidence="6">DSM 45899</strain>
    </source>
</reference>
<dbReference type="CDD" id="cd06341">
    <property type="entry name" value="PBP1_ABC_ligand_binding-like"/>
    <property type="match status" value="1"/>
</dbReference>
<evidence type="ECO:0000256" key="2">
    <source>
        <dbReference type="ARBA" id="ARBA00022729"/>
    </source>
</evidence>